<evidence type="ECO:0000313" key="2">
    <source>
        <dbReference type="EMBL" id="OAQ30066.1"/>
    </source>
</evidence>
<name>A0A197K042_9FUNG</name>
<keyword evidence="3" id="KW-1185">Reference proteome</keyword>
<keyword evidence="1" id="KW-0732">Signal</keyword>
<protein>
    <submittedName>
        <fullName evidence="2">Uncharacterized protein</fullName>
    </submittedName>
</protein>
<sequence length="136" mass="15761">MKFLALLLLLSLAAVLALPTRIEKRVALGRRAKQCRPSTFTWRTRFIVRPDNRTVIEKHSFELVISKTYIGRTTYSFPKVNQTILSPDGKFSVYHGKYDKPLTFIYMGTEFNYQRANTIVIGQDWGKCEYFACIDV</sequence>
<feature type="signal peptide" evidence="1">
    <location>
        <begin position="1"/>
        <end position="17"/>
    </location>
</feature>
<organism evidence="2 3">
    <name type="scientific">Linnemannia elongata AG-77</name>
    <dbReference type="NCBI Taxonomy" id="1314771"/>
    <lineage>
        <taxon>Eukaryota</taxon>
        <taxon>Fungi</taxon>
        <taxon>Fungi incertae sedis</taxon>
        <taxon>Mucoromycota</taxon>
        <taxon>Mortierellomycotina</taxon>
        <taxon>Mortierellomycetes</taxon>
        <taxon>Mortierellales</taxon>
        <taxon>Mortierellaceae</taxon>
        <taxon>Linnemannia</taxon>
    </lineage>
</organism>
<feature type="chain" id="PRO_5008276456" evidence="1">
    <location>
        <begin position="18"/>
        <end position="136"/>
    </location>
</feature>
<evidence type="ECO:0000313" key="3">
    <source>
        <dbReference type="Proteomes" id="UP000078512"/>
    </source>
</evidence>
<gene>
    <name evidence="2" type="ORF">K457DRAFT_125250</name>
</gene>
<dbReference type="EMBL" id="KV442037">
    <property type="protein sequence ID" value="OAQ30066.1"/>
    <property type="molecule type" value="Genomic_DNA"/>
</dbReference>
<accession>A0A197K042</accession>
<evidence type="ECO:0000256" key="1">
    <source>
        <dbReference type="SAM" id="SignalP"/>
    </source>
</evidence>
<proteinExistence type="predicted"/>
<reference evidence="2 3" key="1">
    <citation type="submission" date="2016-05" db="EMBL/GenBank/DDBJ databases">
        <title>Genome sequencing reveals origins of a unique bacterial endosymbiosis in the earliest lineages of terrestrial Fungi.</title>
        <authorList>
            <consortium name="DOE Joint Genome Institute"/>
            <person name="Uehling J."/>
            <person name="Gryganskyi A."/>
            <person name="Hameed K."/>
            <person name="Tschaplinski T."/>
            <person name="Misztal P."/>
            <person name="Wu S."/>
            <person name="Desiro A."/>
            <person name="Vande Pol N."/>
            <person name="Du Z.-Y."/>
            <person name="Zienkiewicz A."/>
            <person name="Zienkiewicz K."/>
            <person name="Morin E."/>
            <person name="Tisserant E."/>
            <person name="Splivallo R."/>
            <person name="Hainaut M."/>
            <person name="Henrissat B."/>
            <person name="Ohm R."/>
            <person name="Kuo A."/>
            <person name="Yan J."/>
            <person name="Lipzen A."/>
            <person name="Nolan M."/>
            <person name="Labutti K."/>
            <person name="Barry K."/>
            <person name="Goldstein A."/>
            <person name="Labbe J."/>
            <person name="Schadt C."/>
            <person name="Tuskan G."/>
            <person name="Grigoriev I."/>
            <person name="Martin F."/>
            <person name="Vilgalys R."/>
            <person name="Bonito G."/>
        </authorList>
    </citation>
    <scope>NUCLEOTIDE SEQUENCE [LARGE SCALE GENOMIC DNA]</scope>
    <source>
        <strain evidence="2 3">AG-77</strain>
    </source>
</reference>
<dbReference type="AlphaFoldDB" id="A0A197K042"/>
<dbReference type="Proteomes" id="UP000078512">
    <property type="component" value="Unassembled WGS sequence"/>
</dbReference>
<dbReference type="OrthoDB" id="10397901at2759"/>